<keyword evidence="2" id="KW-0255">Endonuclease</keyword>
<keyword evidence="2" id="KW-0540">Nuclease</keyword>
<accession>A0ABU0CR75</accession>
<protein>
    <submittedName>
        <fullName evidence="2">Endonuclease/exonuclease/phosphatase family metal-dependent hydrolase</fullName>
    </submittedName>
</protein>
<dbReference type="PANTHER" id="PTHR14859:SF1">
    <property type="entry name" value="PGAP2-INTERACTING PROTEIN"/>
    <property type="match status" value="1"/>
</dbReference>
<evidence type="ECO:0000313" key="2">
    <source>
        <dbReference type="EMBL" id="MDQ0338920.1"/>
    </source>
</evidence>
<dbReference type="GO" id="GO:0016787">
    <property type="term" value="F:hydrolase activity"/>
    <property type="evidence" value="ECO:0007669"/>
    <property type="project" value="UniProtKB-KW"/>
</dbReference>
<feature type="domain" description="Endonuclease/exonuclease/phosphatase" evidence="1">
    <location>
        <begin position="1"/>
        <end position="226"/>
    </location>
</feature>
<organism evidence="2 3">
    <name type="scientific">Caldalkalibacillus uzonensis</name>
    <dbReference type="NCBI Taxonomy" id="353224"/>
    <lineage>
        <taxon>Bacteria</taxon>
        <taxon>Bacillati</taxon>
        <taxon>Bacillota</taxon>
        <taxon>Bacilli</taxon>
        <taxon>Bacillales</taxon>
        <taxon>Bacillaceae</taxon>
        <taxon>Caldalkalibacillus</taxon>
    </lineage>
</organism>
<name>A0ABU0CR75_9BACI</name>
<proteinExistence type="predicted"/>
<keyword evidence="2" id="KW-0378">Hydrolase</keyword>
<dbReference type="RefSeq" id="WP_307338060.1">
    <property type="nucleotide sequence ID" value="NZ_JAUSUQ010000005.1"/>
</dbReference>
<dbReference type="GO" id="GO:0004519">
    <property type="term" value="F:endonuclease activity"/>
    <property type="evidence" value="ECO:0007669"/>
    <property type="project" value="UniProtKB-KW"/>
</dbReference>
<dbReference type="SUPFAM" id="SSF56219">
    <property type="entry name" value="DNase I-like"/>
    <property type="match status" value="1"/>
</dbReference>
<dbReference type="Gene3D" id="3.60.10.10">
    <property type="entry name" value="Endonuclease/exonuclease/phosphatase"/>
    <property type="match status" value="1"/>
</dbReference>
<reference evidence="2 3" key="1">
    <citation type="submission" date="2023-07" db="EMBL/GenBank/DDBJ databases">
        <title>Genomic Encyclopedia of Type Strains, Phase IV (KMG-IV): sequencing the most valuable type-strain genomes for metagenomic binning, comparative biology and taxonomic classification.</title>
        <authorList>
            <person name="Goeker M."/>
        </authorList>
    </citation>
    <scope>NUCLEOTIDE SEQUENCE [LARGE SCALE GENOMIC DNA]</scope>
    <source>
        <strain evidence="2 3">DSM 17740</strain>
    </source>
</reference>
<dbReference type="PANTHER" id="PTHR14859">
    <property type="entry name" value="CALCOFLUOR WHITE HYPERSENSITIVE PROTEIN PRECURSOR"/>
    <property type="match status" value="1"/>
</dbReference>
<evidence type="ECO:0000259" key="1">
    <source>
        <dbReference type="Pfam" id="PF03372"/>
    </source>
</evidence>
<evidence type="ECO:0000313" key="3">
    <source>
        <dbReference type="Proteomes" id="UP001232445"/>
    </source>
</evidence>
<sequence>MTFNIHHGRGIDGKLNLDRIAKTIHQTGADLIGLNEVDRRFSKRSQYQDQITELAKRLKMEYAFGSSIAIDQTRAGTKGEYGNGLLSRFPIMKWENHLFQSIKGIENRGVLHVTVNIEGLSINVFVTQLSLYPPLHKQQVNHVLDLLQDCRGPAIVLGDWNMRPYGHRWRKMTCHVQDVWDVKGEGKGATFPSRQPRFRIDYIFVSSHFSVEAVQVVHINREASDHLPVLAVLRLID</sequence>
<dbReference type="InterPro" id="IPR036691">
    <property type="entry name" value="Endo/exonu/phosph_ase_sf"/>
</dbReference>
<keyword evidence="3" id="KW-1185">Reference proteome</keyword>
<dbReference type="Pfam" id="PF03372">
    <property type="entry name" value="Exo_endo_phos"/>
    <property type="match status" value="1"/>
</dbReference>
<dbReference type="Proteomes" id="UP001232445">
    <property type="component" value="Unassembled WGS sequence"/>
</dbReference>
<dbReference type="EMBL" id="JAUSUQ010000005">
    <property type="protein sequence ID" value="MDQ0338920.1"/>
    <property type="molecule type" value="Genomic_DNA"/>
</dbReference>
<dbReference type="InterPro" id="IPR005135">
    <property type="entry name" value="Endo/exonuclease/phosphatase"/>
</dbReference>
<gene>
    <name evidence="2" type="ORF">J2S00_001706</name>
</gene>
<dbReference type="InterPro" id="IPR051916">
    <property type="entry name" value="GPI-anchor_lipid_remodeler"/>
</dbReference>
<comment type="caution">
    <text evidence="2">The sequence shown here is derived from an EMBL/GenBank/DDBJ whole genome shotgun (WGS) entry which is preliminary data.</text>
</comment>